<evidence type="ECO:0000256" key="9">
    <source>
        <dbReference type="ARBA" id="ARBA00023136"/>
    </source>
</evidence>
<dbReference type="GO" id="GO:0006935">
    <property type="term" value="P:chemotaxis"/>
    <property type="evidence" value="ECO:0007669"/>
    <property type="project" value="UniProtKB-KW"/>
</dbReference>
<comment type="similarity">
    <text evidence="2">Belongs to the FliJ family.</text>
</comment>
<evidence type="ECO:0000256" key="8">
    <source>
        <dbReference type="ARBA" id="ARBA00022927"/>
    </source>
</evidence>
<dbReference type="PANTHER" id="PTHR38786">
    <property type="entry name" value="FLAGELLAR FLIJ PROTEIN"/>
    <property type="match status" value="1"/>
</dbReference>
<keyword evidence="4" id="KW-0813">Transport</keyword>
<dbReference type="NCBIfam" id="TIGR02473">
    <property type="entry name" value="flagell_FliJ"/>
    <property type="match status" value="1"/>
</dbReference>
<dbReference type="InterPro" id="IPR018006">
    <property type="entry name" value="Flag_FliJ_proteobac"/>
</dbReference>
<dbReference type="PANTHER" id="PTHR38786:SF1">
    <property type="entry name" value="FLAGELLAR FLIJ PROTEIN"/>
    <property type="match status" value="1"/>
</dbReference>
<dbReference type="GO" id="GO:0009288">
    <property type="term" value="C:bacterial-type flagellum"/>
    <property type="evidence" value="ECO:0007669"/>
    <property type="project" value="InterPro"/>
</dbReference>
<dbReference type="InterPro" id="IPR052570">
    <property type="entry name" value="FliJ"/>
</dbReference>
<dbReference type="PRINTS" id="PR01004">
    <property type="entry name" value="FLGFLIJ"/>
</dbReference>
<keyword evidence="12" id="KW-0969">Cilium</keyword>
<dbReference type="InterPro" id="IPR012823">
    <property type="entry name" value="Flagell_FliJ"/>
</dbReference>
<gene>
    <name evidence="12" type="ORF">A10D4_12051</name>
</gene>
<feature type="coiled-coil region" evidence="11">
    <location>
        <begin position="11"/>
        <end position="45"/>
    </location>
</feature>
<dbReference type="GO" id="GO:0071973">
    <property type="term" value="P:bacterial-type flagellum-dependent cell motility"/>
    <property type="evidence" value="ECO:0007669"/>
    <property type="project" value="InterPro"/>
</dbReference>
<evidence type="ECO:0000256" key="3">
    <source>
        <dbReference type="ARBA" id="ARBA00020392"/>
    </source>
</evidence>
<comment type="caution">
    <text evidence="12">The sequence shown here is derived from an EMBL/GenBank/DDBJ whole genome shotgun (WGS) entry which is preliminary data.</text>
</comment>
<dbReference type="OrthoDB" id="7063004at2"/>
<evidence type="ECO:0000256" key="10">
    <source>
        <dbReference type="ARBA" id="ARBA00023225"/>
    </source>
</evidence>
<dbReference type="Pfam" id="PF02050">
    <property type="entry name" value="FliJ"/>
    <property type="match status" value="1"/>
</dbReference>
<dbReference type="GO" id="GO:0044781">
    <property type="term" value="P:bacterial-type flagellum organization"/>
    <property type="evidence" value="ECO:0007669"/>
    <property type="project" value="UniProtKB-KW"/>
</dbReference>
<keyword evidence="8" id="KW-0653">Protein transport</keyword>
<keyword evidence="7" id="KW-1005">Bacterial flagellum biogenesis</keyword>
<proteinExistence type="inferred from homology"/>
<dbReference type="STRING" id="740709.A10D4_12051"/>
<reference evidence="12 13" key="1">
    <citation type="journal article" date="2012" name="J. Bacteriol.">
        <title>Genome Sequence of Idiomarina xiamenensis Type Strain 10-D-4.</title>
        <authorList>
            <person name="Lai Q."/>
            <person name="Wang L."/>
            <person name="Wang W."/>
            <person name="Shao Z."/>
        </authorList>
    </citation>
    <scope>NUCLEOTIDE SEQUENCE [LARGE SCALE GENOMIC DNA]</scope>
    <source>
        <strain evidence="12 13">10-D-4</strain>
    </source>
</reference>
<dbReference type="InterPro" id="IPR053716">
    <property type="entry name" value="Flag_assembly_chemotaxis_eff"/>
</dbReference>
<evidence type="ECO:0000256" key="5">
    <source>
        <dbReference type="ARBA" id="ARBA00022475"/>
    </source>
</evidence>
<dbReference type="GO" id="GO:0015031">
    <property type="term" value="P:protein transport"/>
    <property type="evidence" value="ECO:0007669"/>
    <property type="project" value="UniProtKB-KW"/>
</dbReference>
<keyword evidence="11" id="KW-0175">Coiled coil</keyword>
<protein>
    <recommendedName>
        <fullName evidence="3">Flagellar FliJ protein</fullName>
    </recommendedName>
</protein>
<dbReference type="Gene3D" id="1.10.287.1700">
    <property type="match status" value="1"/>
</dbReference>
<keyword evidence="10" id="KW-1006">Bacterial flagellum protein export</keyword>
<dbReference type="EMBL" id="AMRG01000018">
    <property type="protein sequence ID" value="EKE80513.1"/>
    <property type="molecule type" value="Genomic_DNA"/>
</dbReference>
<dbReference type="RefSeq" id="WP_008489804.1">
    <property type="nucleotide sequence ID" value="NZ_AMRG01000018.1"/>
</dbReference>
<dbReference type="GO" id="GO:0005886">
    <property type="term" value="C:plasma membrane"/>
    <property type="evidence" value="ECO:0007669"/>
    <property type="project" value="UniProtKB-SubCell"/>
</dbReference>
<dbReference type="eggNOG" id="COG2882">
    <property type="taxonomic scope" value="Bacteria"/>
</dbReference>
<name>K2JYL8_9GAMM</name>
<comment type="subcellular location">
    <subcellularLocation>
        <location evidence="1">Cell membrane</location>
        <topology evidence="1">Peripheral membrane protein</topology>
        <orientation evidence="1">Cytoplasmic side</orientation>
    </subcellularLocation>
</comment>
<keyword evidence="12" id="KW-0966">Cell projection</keyword>
<keyword evidence="5" id="KW-1003">Cell membrane</keyword>
<dbReference type="GO" id="GO:0003774">
    <property type="term" value="F:cytoskeletal motor activity"/>
    <property type="evidence" value="ECO:0007669"/>
    <property type="project" value="InterPro"/>
</dbReference>
<accession>K2JYL8</accession>
<dbReference type="AlphaFoldDB" id="K2JYL8"/>
<keyword evidence="12" id="KW-0282">Flagellum</keyword>
<evidence type="ECO:0000256" key="1">
    <source>
        <dbReference type="ARBA" id="ARBA00004413"/>
    </source>
</evidence>
<keyword evidence="6" id="KW-0145">Chemotaxis</keyword>
<organism evidence="12 13">
    <name type="scientific">Idiomarina xiamenensis 10-D-4</name>
    <dbReference type="NCBI Taxonomy" id="740709"/>
    <lineage>
        <taxon>Bacteria</taxon>
        <taxon>Pseudomonadati</taxon>
        <taxon>Pseudomonadota</taxon>
        <taxon>Gammaproteobacteria</taxon>
        <taxon>Alteromonadales</taxon>
        <taxon>Idiomarinaceae</taxon>
        <taxon>Idiomarina</taxon>
    </lineage>
</organism>
<dbReference type="PIRSF" id="PIRSF019404">
    <property type="entry name" value="FliJ"/>
    <property type="match status" value="1"/>
</dbReference>
<evidence type="ECO:0000313" key="12">
    <source>
        <dbReference type="EMBL" id="EKE80513.1"/>
    </source>
</evidence>
<dbReference type="PATRIC" id="fig|740709.3.peg.2434"/>
<keyword evidence="13" id="KW-1185">Reference proteome</keyword>
<dbReference type="Proteomes" id="UP000014115">
    <property type="component" value="Unassembled WGS sequence"/>
</dbReference>
<evidence type="ECO:0000256" key="2">
    <source>
        <dbReference type="ARBA" id="ARBA00010004"/>
    </source>
</evidence>
<evidence type="ECO:0000256" key="7">
    <source>
        <dbReference type="ARBA" id="ARBA00022795"/>
    </source>
</evidence>
<keyword evidence="9" id="KW-0472">Membrane</keyword>
<sequence length="149" mass="17923">MADMRALQMLLELEQRREDKAAAELAQVRQTLQQQQQRLQGMEQYRLQYLQQLQQRGNQGLHSHQFGQYHAFVGKLDAGVEQIHASLSKLQQVVEQRQQRWFAQRRKRQSVEHLLEQQRLRQQREAERREQKLMDEFNSNKFARIKQSG</sequence>
<evidence type="ECO:0000256" key="6">
    <source>
        <dbReference type="ARBA" id="ARBA00022500"/>
    </source>
</evidence>
<evidence type="ECO:0000256" key="11">
    <source>
        <dbReference type="SAM" id="Coils"/>
    </source>
</evidence>
<evidence type="ECO:0000313" key="13">
    <source>
        <dbReference type="Proteomes" id="UP000014115"/>
    </source>
</evidence>
<evidence type="ECO:0000256" key="4">
    <source>
        <dbReference type="ARBA" id="ARBA00022448"/>
    </source>
</evidence>